<accession>A0A377IUF0</accession>
<organism evidence="1 2">
    <name type="scientific">Fluoribacter dumoffii</name>
    <dbReference type="NCBI Taxonomy" id="463"/>
    <lineage>
        <taxon>Bacteria</taxon>
        <taxon>Pseudomonadati</taxon>
        <taxon>Pseudomonadota</taxon>
        <taxon>Gammaproteobacteria</taxon>
        <taxon>Legionellales</taxon>
        <taxon>Legionellaceae</taxon>
        <taxon>Fluoribacter</taxon>
    </lineage>
</organism>
<evidence type="ECO:0000313" key="2">
    <source>
        <dbReference type="Proteomes" id="UP000254554"/>
    </source>
</evidence>
<evidence type="ECO:0000313" key="1">
    <source>
        <dbReference type="EMBL" id="STO91654.1"/>
    </source>
</evidence>
<gene>
    <name evidence="1" type="ORF">NCTC11370_03632</name>
</gene>
<reference evidence="1 2" key="1">
    <citation type="submission" date="2018-06" db="EMBL/GenBank/DDBJ databases">
        <authorList>
            <consortium name="Pathogen Informatics"/>
            <person name="Doyle S."/>
        </authorList>
    </citation>
    <scope>NUCLEOTIDE SEQUENCE [LARGE SCALE GENOMIC DNA]</scope>
    <source>
        <strain evidence="1 2">NCTC11370</strain>
    </source>
</reference>
<dbReference type="Proteomes" id="UP000254554">
    <property type="component" value="Unassembled WGS sequence"/>
</dbReference>
<protein>
    <submittedName>
        <fullName evidence="1">Uncharacterized protein</fullName>
    </submittedName>
</protein>
<name>A0A377IUF0_9GAMM</name>
<sequence length="46" mass="5364">MNKFQEFEGSLIQEQYYGAFDSLIEDLSDIEDESEYPVSLNTIELI</sequence>
<dbReference type="EMBL" id="UGGT01000003">
    <property type="protein sequence ID" value="STO91654.1"/>
    <property type="molecule type" value="Genomic_DNA"/>
</dbReference>
<proteinExistence type="predicted"/>
<keyword evidence="2" id="KW-1185">Reference proteome</keyword>
<dbReference type="AlphaFoldDB" id="A0A377IUF0"/>